<name>A0A0C9V746_SPHS4</name>
<organism evidence="1 2">
    <name type="scientific">Sphaerobolus stellatus (strain SS14)</name>
    <dbReference type="NCBI Taxonomy" id="990650"/>
    <lineage>
        <taxon>Eukaryota</taxon>
        <taxon>Fungi</taxon>
        <taxon>Dikarya</taxon>
        <taxon>Basidiomycota</taxon>
        <taxon>Agaricomycotina</taxon>
        <taxon>Agaricomycetes</taxon>
        <taxon>Phallomycetidae</taxon>
        <taxon>Geastrales</taxon>
        <taxon>Sphaerobolaceae</taxon>
        <taxon>Sphaerobolus</taxon>
    </lineage>
</organism>
<evidence type="ECO:0000313" key="2">
    <source>
        <dbReference type="Proteomes" id="UP000054279"/>
    </source>
</evidence>
<protein>
    <submittedName>
        <fullName evidence="1">Unplaced genomic scaffold SPHSTscaffold_140, whole genome shotgun sequence</fullName>
    </submittedName>
</protein>
<proteinExistence type="predicted"/>
<dbReference type="AlphaFoldDB" id="A0A0C9V746"/>
<feature type="non-terminal residue" evidence="1">
    <location>
        <position position="1"/>
    </location>
</feature>
<accession>A0A0C9V746</accession>
<dbReference type="EMBL" id="KN837215">
    <property type="protein sequence ID" value="KIJ33265.1"/>
    <property type="molecule type" value="Genomic_DNA"/>
</dbReference>
<dbReference type="OrthoDB" id="337038at2759"/>
<evidence type="ECO:0000313" key="1">
    <source>
        <dbReference type="EMBL" id="KIJ33265.1"/>
    </source>
</evidence>
<sequence length="69" mass="7778">NHPGFLSGTSHLTQVVRRNNRQIVCVIANCRGGTIFPQASKYSFVMILKEMVLTNSRKCDLLFVPEMPI</sequence>
<dbReference type="Proteomes" id="UP000054279">
    <property type="component" value="Unassembled WGS sequence"/>
</dbReference>
<dbReference type="HOGENOM" id="CLU_2782998_0_0_1"/>
<gene>
    <name evidence="1" type="ORF">M422DRAFT_183445</name>
</gene>
<reference evidence="1 2" key="1">
    <citation type="submission" date="2014-06" db="EMBL/GenBank/DDBJ databases">
        <title>Evolutionary Origins and Diversification of the Mycorrhizal Mutualists.</title>
        <authorList>
            <consortium name="DOE Joint Genome Institute"/>
            <consortium name="Mycorrhizal Genomics Consortium"/>
            <person name="Kohler A."/>
            <person name="Kuo A."/>
            <person name="Nagy L.G."/>
            <person name="Floudas D."/>
            <person name="Copeland A."/>
            <person name="Barry K.W."/>
            <person name="Cichocki N."/>
            <person name="Veneault-Fourrey C."/>
            <person name="LaButti K."/>
            <person name="Lindquist E.A."/>
            <person name="Lipzen A."/>
            <person name="Lundell T."/>
            <person name="Morin E."/>
            <person name="Murat C."/>
            <person name="Riley R."/>
            <person name="Ohm R."/>
            <person name="Sun H."/>
            <person name="Tunlid A."/>
            <person name="Henrissat B."/>
            <person name="Grigoriev I.V."/>
            <person name="Hibbett D.S."/>
            <person name="Martin F."/>
        </authorList>
    </citation>
    <scope>NUCLEOTIDE SEQUENCE [LARGE SCALE GENOMIC DNA]</scope>
    <source>
        <strain evidence="1 2">SS14</strain>
    </source>
</reference>
<keyword evidence="2" id="KW-1185">Reference proteome</keyword>